<dbReference type="EMBL" id="QXDJ01000006">
    <property type="protein sequence ID" value="RII32828.1"/>
    <property type="molecule type" value="Genomic_DNA"/>
</dbReference>
<comment type="caution">
    <text evidence="1">The sequence shown here is derived from an EMBL/GenBank/DDBJ whole genome shotgun (WGS) entry which is preliminary data.</text>
</comment>
<gene>
    <name evidence="1" type="ORF">D2A34_21765</name>
</gene>
<organism evidence="1 2">
    <name type="scientific">Clostridium chromiireducens</name>
    <dbReference type="NCBI Taxonomy" id="225345"/>
    <lineage>
        <taxon>Bacteria</taxon>
        <taxon>Bacillati</taxon>
        <taxon>Bacillota</taxon>
        <taxon>Clostridia</taxon>
        <taxon>Eubacteriales</taxon>
        <taxon>Clostridiaceae</taxon>
        <taxon>Clostridium</taxon>
    </lineage>
</organism>
<evidence type="ECO:0000313" key="2">
    <source>
        <dbReference type="Proteomes" id="UP000265930"/>
    </source>
</evidence>
<proteinExistence type="predicted"/>
<dbReference type="RefSeq" id="WP_119367903.1">
    <property type="nucleotide sequence ID" value="NZ_QXDJ01000006.1"/>
</dbReference>
<name>A0A399IIJ5_9CLOT</name>
<reference evidence="1 2" key="1">
    <citation type="submission" date="2018-08" db="EMBL/GenBank/DDBJ databases">
        <title>Genome of Clostridium chromiireducens C1, DSM12136.</title>
        <authorList>
            <person name="Xing M."/>
            <person name="Wei Y."/>
            <person name="Ang E.L."/>
            <person name="Zhao H."/>
            <person name="Zhang Y."/>
        </authorList>
    </citation>
    <scope>NUCLEOTIDE SEQUENCE [LARGE SCALE GENOMIC DNA]</scope>
    <source>
        <strain evidence="1 2">C1</strain>
    </source>
</reference>
<evidence type="ECO:0000313" key="1">
    <source>
        <dbReference type="EMBL" id="RII32828.1"/>
    </source>
</evidence>
<protein>
    <submittedName>
        <fullName evidence="1">MarR family transcriptional regulator</fullName>
    </submittedName>
</protein>
<accession>A0A399IIJ5</accession>
<sequence>MDKLYEKTEKIVKAYFEKPDKDLKEIFEEFTKGLSVEEKLAFYKNLKDIVN</sequence>
<dbReference type="Proteomes" id="UP000265930">
    <property type="component" value="Unassembled WGS sequence"/>
</dbReference>
<dbReference type="AlphaFoldDB" id="A0A399IIJ5"/>